<feature type="compositionally biased region" description="Low complexity" evidence="1">
    <location>
        <begin position="8"/>
        <end position="18"/>
    </location>
</feature>
<comment type="caution">
    <text evidence="2">The sequence shown here is derived from an EMBL/GenBank/DDBJ whole genome shotgun (WGS) entry which is preliminary data.</text>
</comment>
<feature type="region of interest" description="Disordered" evidence="1">
    <location>
        <begin position="301"/>
        <end position="351"/>
    </location>
</feature>
<dbReference type="AlphaFoldDB" id="A0AAN8I4H0"/>
<proteinExistence type="predicted"/>
<dbReference type="EMBL" id="JAKLMC020000019">
    <property type="protein sequence ID" value="KAK5951694.1"/>
    <property type="molecule type" value="Genomic_DNA"/>
</dbReference>
<feature type="compositionally biased region" description="Polar residues" evidence="1">
    <location>
        <begin position="91"/>
        <end position="105"/>
    </location>
</feature>
<keyword evidence="3" id="KW-1185">Reference proteome</keyword>
<reference evidence="2 3" key="1">
    <citation type="submission" date="2022-12" db="EMBL/GenBank/DDBJ databases">
        <title>Genomic features and morphological characterization of a novel Knufia sp. strain isolated from spacecraft assembly facility.</title>
        <authorList>
            <person name="Teixeira M."/>
            <person name="Chander A.M."/>
            <person name="Stajich J.E."/>
            <person name="Venkateswaran K."/>
        </authorList>
    </citation>
    <scope>NUCLEOTIDE SEQUENCE [LARGE SCALE GENOMIC DNA]</scope>
    <source>
        <strain evidence="2 3">FJI-L2-BK-P2</strain>
    </source>
</reference>
<feature type="compositionally biased region" description="Basic and acidic residues" evidence="1">
    <location>
        <begin position="327"/>
        <end position="345"/>
    </location>
</feature>
<organism evidence="2 3">
    <name type="scientific">Knufia fluminis</name>
    <dbReference type="NCBI Taxonomy" id="191047"/>
    <lineage>
        <taxon>Eukaryota</taxon>
        <taxon>Fungi</taxon>
        <taxon>Dikarya</taxon>
        <taxon>Ascomycota</taxon>
        <taxon>Pezizomycotina</taxon>
        <taxon>Eurotiomycetes</taxon>
        <taxon>Chaetothyriomycetidae</taxon>
        <taxon>Chaetothyriales</taxon>
        <taxon>Trichomeriaceae</taxon>
        <taxon>Knufia</taxon>
    </lineage>
</organism>
<name>A0AAN8I4H0_9EURO</name>
<feature type="compositionally biased region" description="Basic residues" evidence="1">
    <location>
        <begin position="68"/>
        <end position="84"/>
    </location>
</feature>
<protein>
    <submittedName>
        <fullName evidence="2">Uncharacterized protein</fullName>
    </submittedName>
</protein>
<evidence type="ECO:0000313" key="2">
    <source>
        <dbReference type="EMBL" id="KAK5951694.1"/>
    </source>
</evidence>
<gene>
    <name evidence="2" type="ORF">OHC33_007373</name>
</gene>
<sequence length="351" mass="38898">MPKHFKSQKSGSQANSSSTPAKRPKLYVLATKPTTPDEPQTTEWSLQLTVPHTRQNISASAPPSRSSSPRRQHKRGLLSHFSHKHKEETSVRNSSAPPMPSTQQEETLLPDNHYYFSRLYPDSFSVQRPTNTTLKIFLCSITPVSIPTDAGRRKSSATSTTIKRTDSNTLTSTLIDALSPVYATHDSTSWLRQALSALQIADIIPSVSAGLDINKFMGFATSFLEQHVRDSGNHVDGTALVKEVNYSKIARENARLRRMMSSDATDYAVVDAGAGVQDETMYQEGQGEGEDVDMWSTPIAQSKPQKRNGGKSWGGFWITYGSGGVPRTRERSGERHKREPWERSDPYGGLM</sequence>
<feature type="region of interest" description="Disordered" evidence="1">
    <location>
        <begin position="1"/>
        <end position="105"/>
    </location>
</feature>
<evidence type="ECO:0000256" key="1">
    <source>
        <dbReference type="SAM" id="MobiDB-lite"/>
    </source>
</evidence>
<dbReference type="Proteomes" id="UP001316803">
    <property type="component" value="Unassembled WGS sequence"/>
</dbReference>
<feature type="compositionally biased region" description="Polar residues" evidence="1">
    <location>
        <begin position="32"/>
        <end position="57"/>
    </location>
</feature>
<feature type="compositionally biased region" description="Low complexity" evidence="1">
    <location>
        <begin position="58"/>
        <end position="67"/>
    </location>
</feature>
<accession>A0AAN8I4H0</accession>
<evidence type="ECO:0000313" key="3">
    <source>
        <dbReference type="Proteomes" id="UP001316803"/>
    </source>
</evidence>